<dbReference type="Pfam" id="PF00628">
    <property type="entry name" value="PHD"/>
    <property type="match status" value="1"/>
</dbReference>
<dbReference type="InterPro" id="IPR019787">
    <property type="entry name" value="Znf_PHD-finger"/>
</dbReference>
<keyword evidence="5" id="KW-0539">Nucleus</keyword>
<evidence type="ECO:0000313" key="10">
    <source>
        <dbReference type="Proteomes" id="UP000232875"/>
    </source>
</evidence>
<keyword evidence="10" id="KW-1185">Reference proteome</keyword>
<evidence type="ECO:0000256" key="4">
    <source>
        <dbReference type="ARBA" id="ARBA00022833"/>
    </source>
</evidence>
<dbReference type="InterPro" id="IPR001965">
    <property type="entry name" value="Znf_PHD"/>
</dbReference>
<dbReference type="EMBL" id="KZ454988">
    <property type="protein sequence ID" value="PKI85190.1"/>
    <property type="molecule type" value="Genomic_DNA"/>
</dbReference>
<dbReference type="GO" id="GO:0048188">
    <property type="term" value="C:Set1C/COMPASS complex"/>
    <property type="evidence" value="ECO:0007669"/>
    <property type="project" value="InterPro"/>
</dbReference>
<dbReference type="OrthoDB" id="436852at2759"/>
<dbReference type="InterPro" id="IPR011011">
    <property type="entry name" value="Znf_FYVE_PHD"/>
</dbReference>
<organism evidence="9 10">
    <name type="scientific">Malassezia vespertilionis</name>
    <dbReference type="NCBI Taxonomy" id="2020962"/>
    <lineage>
        <taxon>Eukaryota</taxon>
        <taxon>Fungi</taxon>
        <taxon>Dikarya</taxon>
        <taxon>Basidiomycota</taxon>
        <taxon>Ustilaginomycotina</taxon>
        <taxon>Malasseziomycetes</taxon>
        <taxon>Malasseziales</taxon>
        <taxon>Malasseziaceae</taxon>
        <taxon>Malassezia</taxon>
    </lineage>
</organism>
<proteinExistence type="predicted"/>
<keyword evidence="3 6" id="KW-0863">Zinc-finger</keyword>
<evidence type="ECO:0000256" key="2">
    <source>
        <dbReference type="ARBA" id="ARBA00022723"/>
    </source>
</evidence>
<dbReference type="Gene3D" id="3.30.40.10">
    <property type="entry name" value="Zinc/RING finger domain, C3HC4 (zinc finger)"/>
    <property type="match status" value="1"/>
</dbReference>
<feature type="region of interest" description="Disordered" evidence="7">
    <location>
        <begin position="1"/>
        <end position="20"/>
    </location>
</feature>
<accession>A0A2N1JF78</accession>
<evidence type="ECO:0000256" key="3">
    <source>
        <dbReference type="ARBA" id="ARBA00022771"/>
    </source>
</evidence>
<gene>
    <name evidence="9" type="ORF">MVES_000974</name>
</gene>
<dbReference type="STRING" id="2020962.A0A2N1JF78"/>
<name>A0A2N1JF78_9BASI</name>
<dbReference type="InterPro" id="IPR013083">
    <property type="entry name" value="Znf_RING/FYVE/PHD"/>
</dbReference>
<evidence type="ECO:0000259" key="8">
    <source>
        <dbReference type="PROSITE" id="PS50016"/>
    </source>
</evidence>
<keyword evidence="2" id="KW-0479">Metal-binding</keyword>
<dbReference type="AlphaFoldDB" id="A0A2N1JF78"/>
<feature type="domain" description="PHD-type" evidence="8">
    <location>
        <begin position="42"/>
        <end position="93"/>
    </location>
</feature>
<dbReference type="GO" id="GO:0008270">
    <property type="term" value="F:zinc ion binding"/>
    <property type="evidence" value="ECO:0007669"/>
    <property type="project" value="UniProtKB-KW"/>
</dbReference>
<evidence type="ECO:0000256" key="7">
    <source>
        <dbReference type="SAM" id="MobiDB-lite"/>
    </source>
</evidence>
<protein>
    <recommendedName>
        <fullName evidence="8">PHD-type domain-containing protein</fullName>
    </recommendedName>
</protein>
<dbReference type="InterPro" id="IPR037869">
    <property type="entry name" value="Spp1/CFP1"/>
</dbReference>
<keyword evidence="4" id="KW-0862">Zinc</keyword>
<dbReference type="SUPFAM" id="SSF57903">
    <property type="entry name" value="FYVE/PHD zinc finger"/>
    <property type="match status" value="1"/>
</dbReference>
<dbReference type="InterPro" id="IPR019786">
    <property type="entry name" value="Zinc_finger_PHD-type_CS"/>
</dbReference>
<evidence type="ECO:0000256" key="5">
    <source>
        <dbReference type="ARBA" id="ARBA00023242"/>
    </source>
</evidence>
<dbReference type="PANTHER" id="PTHR46174">
    <property type="entry name" value="CXXC-TYPE ZINC FINGER PROTEIN 1"/>
    <property type="match status" value="1"/>
</dbReference>
<sequence length="389" mass="43092">MDAPALKRKDERGDTWPHLSPDAKRHISLLKDDNPAPDSAAQRYCICETEFEDERVMIACDTCDEWYHAACLHLGDDAVTLIDQFICPKCEQGSLQRTTYRVRCAREGCANPARLPVSRYCSDLCGINTVKARAEKIHTTRKPTGRAHLLNDAVRRADPRQGITVWAYTVQQDVPGTSCTAWYERVCSTMGPAPTPAPGTSMRQYAKEHATSLSTATECAHIEHELSVLLQQTTAVTAAIDLLAARTKLVQLAEDRLSVLPPVGAHAPQDGKNPRCGFDARICWDDEPFSAWSASEHARAMLQERVPLDGTLVLPVDEPPSEALPTTGPAVVCGEAKRRCKRHTDWSITRGADLEMARDMQTHYLSALAEREQELRIALQSFTAHRIAT</sequence>
<dbReference type="Proteomes" id="UP000232875">
    <property type="component" value="Unassembled WGS sequence"/>
</dbReference>
<evidence type="ECO:0000256" key="1">
    <source>
        <dbReference type="ARBA" id="ARBA00004123"/>
    </source>
</evidence>
<reference evidence="9 10" key="1">
    <citation type="submission" date="2017-10" db="EMBL/GenBank/DDBJ databases">
        <title>A novel species of cold-tolerant Malassezia isolated from bats.</title>
        <authorList>
            <person name="Lorch J.M."/>
            <person name="Palmer J.M."/>
            <person name="Vanderwolf K.J."/>
            <person name="Schmidt K.Z."/>
            <person name="Verant M.L."/>
            <person name="Weller T.J."/>
            <person name="Blehert D.S."/>
        </authorList>
    </citation>
    <scope>NUCLEOTIDE SEQUENCE [LARGE SCALE GENOMIC DNA]</scope>
    <source>
        <strain evidence="9 10">NWHC:44797-103</strain>
    </source>
</reference>
<comment type="subcellular location">
    <subcellularLocation>
        <location evidence="1">Nucleus</location>
    </subcellularLocation>
</comment>
<dbReference type="GO" id="GO:0045893">
    <property type="term" value="P:positive regulation of DNA-templated transcription"/>
    <property type="evidence" value="ECO:0007669"/>
    <property type="project" value="TreeGrafter"/>
</dbReference>
<dbReference type="PANTHER" id="PTHR46174:SF1">
    <property type="entry name" value="CXXC-TYPE ZINC FINGER PROTEIN 1"/>
    <property type="match status" value="1"/>
</dbReference>
<dbReference type="PROSITE" id="PS01359">
    <property type="entry name" value="ZF_PHD_1"/>
    <property type="match status" value="1"/>
</dbReference>
<evidence type="ECO:0000313" key="9">
    <source>
        <dbReference type="EMBL" id="PKI85190.1"/>
    </source>
</evidence>
<evidence type="ECO:0000256" key="6">
    <source>
        <dbReference type="PROSITE-ProRule" id="PRU00146"/>
    </source>
</evidence>
<dbReference type="PROSITE" id="PS50016">
    <property type="entry name" value="ZF_PHD_2"/>
    <property type="match status" value="1"/>
</dbReference>
<dbReference type="SMART" id="SM00249">
    <property type="entry name" value="PHD"/>
    <property type="match status" value="1"/>
</dbReference>